<reference evidence="2 3" key="1">
    <citation type="submission" date="2019-12" db="EMBL/GenBank/DDBJ databases">
        <title>Genomic-based taxomic classification of the family Erythrobacteraceae.</title>
        <authorList>
            <person name="Xu L."/>
        </authorList>
    </citation>
    <scope>NUCLEOTIDE SEQUENCE [LARGE SCALE GENOMIC DNA]</scope>
    <source>
        <strain evidence="2 3">MCCC 1A09962</strain>
    </source>
</reference>
<dbReference type="InterPro" id="IPR007344">
    <property type="entry name" value="GrpB/CoaE"/>
</dbReference>
<proteinExistence type="predicted"/>
<accession>A0A844ZGM3</accession>
<organism evidence="2 3">
    <name type="scientific">Parapontixanthobacter aurantiacus</name>
    <dbReference type="NCBI Taxonomy" id="1463599"/>
    <lineage>
        <taxon>Bacteria</taxon>
        <taxon>Pseudomonadati</taxon>
        <taxon>Pseudomonadota</taxon>
        <taxon>Alphaproteobacteria</taxon>
        <taxon>Sphingomonadales</taxon>
        <taxon>Erythrobacteraceae</taxon>
        <taxon>Parapontixanthobacter</taxon>
    </lineage>
</organism>
<name>A0A844ZGM3_9SPHN</name>
<dbReference type="InterPro" id="IPR043519">
    <property type="entry name" value="NT_sf"/>
</dbReference>
<dbReference type="AlphaFoldDB" id="A0A844ZGM3"/>
<comment type="caution">
    <text evidence="2">The sequence shown here is derived from an EMBL/GenBank/DDBJ whole genome shotgun (WGS) entry which is preliminary data.</text>
</comment>
<feature type="region of interest" description="Disordered" evidence="1">
    <location>
        <begin position="84"/>
        <end position="105"/>
    </location>
</feature>
<dbReference type="Proteomes" id="UP000433104">
    <property type="component" value="Unassembled WGS sequence"/>
</dbReference>
<protein>
    <submittedName>
        <fullName evidence="2">Uncharacterized protein</fullName>
    </submittedName>
</protein>
<sequence length="105" mass="11072">MLAPALNRFKGALGHGSSPSIPSIVAKPFLDLLVGAPEPLAMATIRTVLEEVGYKHAIRAGAPEHELFDKGEPLTGHPCKGRLIERGGEAPPSRPNQSFALMPAV</sequence>
<dbReference type="RefSeq" id="WP_160684305.1">
    <property type="nucleotide sequence ID" value="NZ_WTYW01000003.1"/>
</dbReference>
<dbReference type="Gene3D" id="3.30.460.10">
    <property type="entry name" value="Beta Polymerase, domain 2"/>
    <property type="match status" value="1"/>
</dbReference>
<gene>
    <name evidence="2" type="ORF">GRI38_10850</name>
</gene>
<dbReference type="SUPFAM" id="SSF81301">
    <property type="entry name" value="Nucleotidyltransferase"/>
    <property type="match status" value="1"/>
</dbReference>
<evidence type="ECO:0000256" key="1">
    <source>
        <dbReference type="SAM" id="MobiDB-lite"/>
    </source>
</evidence>
<dbReference type="EMBL" id="WTYW01000003">
    <property type="protein sequence ID" value="MXO86523.1"/>
    <property type="molecule type" value="Genomic_DNA"/>
</dbReference>
<evidence type="ECO:0000313" key="3">
    <source>
        <dbReference type="Proteomes" id="UP000433104"/>
    </source>
</evidence>
<keyword evidence="3" id="KW-1185">Reference proteome</keyword>
<dbReference type="Pfam" id="PF04229">
    <property type="entry name" value="GrpB"/>
    <property type="match status" value="1"/>
</dbReference>
<evidence type="ECO:0000313" key="2">
    <source>
        <dbReference type="EMBL" id="MXO86523.1"/>
    </source>
</evidence>